<feature type="signal peptide" evidence="6">
    <location>
        <begin position="1"/>
        <end position="20"/>
    </location>
</feature>
<dbReference type="HOGENOM" id="CLU_090404_0_0_1"/>
<protein>
    <recommendedName>
        <fullName evidence="5">Copper transport protein</fullName>
    </recommendedName>
</protein>
<accession>A0A074S158</accession>
<name>A0A074S158_9AGAM</name>
<feature type="transmembrane region" description="Helical" evidence="5">
    <location>
        <begin position="70"/>
        <end position="87"/>
    </location>
</feature>
<gene>
    <name evidence="7" type="ORF">V565_076300</name>
</gene>
<dbReference type="AlphaFoldDB" id="A0A074S158"/>
<dbReference type="STRING" id="1423351.A0A074S158"/>
<evidence type="ECO:0000313" key="8">
    <source>
        <dbReference type="Proteomes" id="UP000027456"/>
    </source>
</evidence>
<evidence type="ECO:0000256" key="6">
    <source>
        <dbReference type="SAM" id="SignalP"/>
    </source>
</evidence>
<keyword evidence="8" id="KW-1185">Reference proteome</keyword>
<dbReference type="PANTHER" id="PTHR12483:SF27">
    <property type="entry name" value="COPPER TRANSPORT PROTEIN CTR1"/>
    <property type="match status" value="1"/>
</dbReference>
<keyword evidence="5" id="KW-0813">Transport</keyword>
<keyword evidence="5" id="KW-0186">Copper</keyword>
<evidence type="ECO:0000256" key="4">
    <source>
        <dbReference type="ARBA" id="ARBA00023136"/>
    </source>
</evidence>
<feature type="chain" id="PRO_5001698321" description="Copper transport protein" evidence="6">
    <location>
        <begin position="21"/>
        <end position="215"/>
    </location>
</feature>
<keyword evidence="6" id="KW-0732">Signal</keyword>
<sequence>MNSRLFSALTLLYVATATLAHGGEEESTSIDIQAPEGNIGSDVMMMMMTPYFHWMADADALYFKAWLPRTPAGIVGACIGLFCLALFDRFLDGAKGLVEAWWRRQQASSATQALVTPDNASDRSYSKSIEGGRDYLMSAYPAPLVAPFEPTRDSIRGAMKAVQSLIGFLLMLSVMTYNAAFLISVIMGLGIGEVAFARLARSGAHPGCVAARTHG</sequence>
<keyword evidence="5" id="KW-0187">Copper transport</keyword>
<keyword evidence="3 5" id="KW-1133">Transmembrane helix</keyword>
<dbReference type="GO" id="GO:0005886">
    <property type="term" value="C:plasma membrane"/>
    <property type="evidence" value="ECO:0007669"/>
    <property type="project" value="TreeGrafter"/>
</dbReference>
<dbReference type="GO" id="GO:0005375">
    <property type="term" value="F:copper ion transmembrane transporter activity"/>
    <property type="evidence" value="ECO:0007669"/>
    <property type="project" value="UniProtKB-UniRule"/>
</dbReference>
<dbReference type="PANTHER" id="PTHR12483">
    <property type="entry name" value="SOLUTE CARRIER FAMILY 31 COPPER TRANSPORTERS"/>
    <property type="match status" value="1"/>
</dbReference>
<proteinExistence type="inferred from homology"/>
<keyword evidence="4 5" id="KW-0472">Membrane</keyword>
<comment type="subcellular location">
    <subcellularLocation>
        <location evidence="1 5">Membrane</location>
        <topology evidence="1 5">Multi-pass membrane protein</topology>
    </subcellularLocation>
</comment>
<keyword evidence="5" id="KW-0406">Ion transport</keyword>
<dbReference type="Pfam" id="PF04145">
    <property type="entry name" value="Ctr"/>
    <property type="match status" value="1"/>
</dbReference>
<dbReference type="InterPro" id="IPR007274">
    <property type="entry name" value="Cop_transporter"/>
</dbReference>
<organism evidence="7 8">
    <name type="scientific">Rhizoctonia solani 123E</name>
    <dbReference type="NCBI Taxonomy" id="1423351"/>
    <lineage>
        <taxon>Eukaryota</taxon>
        <taxon>Fungi</taxon>
        <taxon>Dikarya</taxon>
        <taxon>Basidiomycota</taxon>
        <taxon>Agaricomycotina</taxon>
        <taxon>Agaricomycetes</taxon>
        <taxon>Cantharellales</taxon>
        <taxon>Ceratobasidiaceae</taxon>
        <taxon>Rhizoctonia</taxon>
    </lineage>
</organism>
<comment type="similarity">
    <text evidence="5">Belongs to the copper transporter (Ctr) (TC 1.A.56) family. SLC31A subfamily.</text>
</comment>
<dbReference type="Proteomes" id="UP000027456">
    <property type="component" value="Unassembled WGS sequence"/>
</dbReference>
<feature type="transmembrane region" description="Helical" evidence="5">
    <location>
        <begin position="165"/>
        <end position="191"/>
    </location>
</feature>
<comment type="caution">
    <text evidence="7">The sequence shown here is derived from an EMBL/GenBank/DDBJ whole genome shotgun (WGS) entry which is preliminary data.</text>
</comment>
<reference evidence="7 8" key="1">
    <citation type="submission" date="2013-12" db="EMBL/GenBank/DDBJ databases">
        <authorList>
            <person name="Cubeta M."/>
            <person name="Pakala S."/>
            <person name="Fedorova N."/>
            <person name="Thomas E."/>
            <person name="Dean R."/>
            <person name="Jabaji S."/>
            <person name="Neate S."/>
            <person name="Toda T."/>
            <person name="Tavantzis S."/>
            <person name="Vilgalys R."/>
            <person name="Bharathan N."/>
            <person name="Pakala S."/>
            <person name="Losada L.S."/>
            <person name="Zafar N."/>
            <person name="Nierman W."/>
        </authorList>
    </citation>
    <scope>NUCLEOTIDE SEQUENCE [LARGE SCALE GENOMIC DNA]</scope>
    <source>
        <strain evidence="7 8">123E</strain>
    </source>
</reference>
<evidence type="ECO:0000256" key="1">
    <source>
        <dbReference type="ARBA" id="ARBA00004141"/>
    </source>
</evidence>
<evidence type="ECO:0000256" key="2">
    <source>
        <dbReference type="ARBA" id="ARBA00022692"/>
    </source>
</evidence>
<dbReference type="OrthoDB" id="73901at2759"/>
<evidence type="ECO:0000313" key="7">
    <source>
        <dbReference type="EMBL" id="KEP50638.1"/>
    </source>
</evidence>
<keyword evidence="2 5" id="KW-0812">Transmembrane</keyword>
<evidence type="ECO:0000256" key="5">
    <source>
        <dbReference type="RuleBase" id="RU367022"/>
    </source>
</evidence>
<evidence type="ECO:0000256" key="3">
    <source>
        <dbReference type="ARBA" id="ARBA00022989"/>
    </source>
</evidence>
<dbReference type="EMBL" id="AZST01000235">
    <property type="protein sequence ID" value="KEP50638.1"/>
    <property type="molecule type" value="Genomic_DNA"/>
</dbReference>